<organism evidence="1 2">
    <name type="scientific">Bifidobacterium criceti</name>
    <dbReference type="NCBI Taxonomy" id="1960969"/>
    <lineage>
        <taxon>Bacteria</taxon>
        <taxon>Bacillati</taxon>
        <taxon>Actinomycetota</taxon>
        <taxon>Actinomycetes</taxon>
        <taxon>Bifidobacteriales</taxon>
        <taxon>Bifidobacteriaceae</taxon>
        <taxon>Bifidobacterium</taxon>
    </lineage>
</organism>
<gene>
    <name evidence="1" type="ORF">B1526_0421</name>
</gene>
<name>A0A2A2EH21_9BIFI</name>
<dbReference type="RefSeq" id="WP_095614479.1">
    <property type="nucleotide sequence ID" value="NZ_MVOH01000006.1"/>
</dbReference>
<sequence>MHSIDLLPNEGIIAQFDGVGCESPDFKGFERGELTLTNMSLVFTYTQIKMFGKDIDHTFSWALRDIKVVNGKPQLIIDKGDNHQCDILLRKGKIELRMESHTDLMKLANGINKEITGSDEDIVGAPKTFISGIASMLSGATKEVAEAFTMSGLAKPKGAGKAVSRTCLGCGAALHGTEGDTVICEYCGRTEQL</sequence>
<dbReference type="Proteomes" id="UP000218399">
    <property type="component" value="Unassembled WGS sequence"/>
</dbReference>
<evidence type="ECO:0000313" key="2">
    <source>
        <dbReference type="Proteomes" id="UP000218399"/>
    </source>
</evidence>
<dbReference type="EMBL" id="MVOH01000006">
    <property type="protein sequence ID" value="PAU68236.1"/>
    <property type="molecule type" value="Genomic_DNA"/>
</dbReference>
<dbReference type="AlphaFoldDB" id="A0A2A2EH21"/>
<reference evidence="1 2" key="1">
    <citation type="journal article" date="2017" name="ISME J.">
        <title>Unveiling bifidobacterial biogeography across the mammalian branch of the tree of life.</title>
        <authorList>
            <person name="Milani C."/>
            <person name="Mangifesta M."/>
            <person name="Mancabelli L."/>
            <person name="Lugli G.A."/>
            <person name="James K."/>
            <person name="Duranti S."/>
            <person name="Turroni F."/>
            <person name="Ferrario C."/>
            <person name="Ossiprandi M.C."/>
            <person name="van Sinderen D."/>
            <person name="Ventura M."/>
        </authorList>
    </citation>
    <scope>NUCLEOTIDE SEQUENCE [LARGE SCALE GENOMIC DNA]</scope>
    <source>
        <strain evidence="2">Ham19E</strain>
    </source>
</reference>
<proteinExistence type="predicted"/>
<comment type="caution">
    <text evidence="1">The sequence shown here is derived from an EMBL/GenBank/DDBJ whole genome shotgun (WGS) entry which is preliminary data.</text>
</comment>
<accession>A0A2A2EH21</accession>
<protein>
    <submittedName>
        <fullName evidence="1">Uncharacterized protein</fullName>
    </submittedName>
</protein>
<evidence type="ECO:0000313" key="1">
    <source>
        <dbReference type="EMBL" id="PAU68236.1"/>
    </source>
</evidence>
<keyword evidence="2" id="KW-1185">Reference proteome</keyword>
<dbReference type="OrthoDB" id="3236604at2"/>